<evidence type="ECO:0000256" key="1">
    <source>
        <dbReference type="SAM" id="MobiDB-lite"/>
    </source>
</evidence>
<evidence type="ECO:0000313" key="2">
    <source>
        <dbReference type="EnsemblProtists" id="PYU1_T014021"/>
    </source>
</evidence>
<dbReference type="EnsemblProtists" id="PYU1_T014021">
    <property type="protein sequence ID" value="PYU1_T014021"/>
    <property type="gene ID" value="PYU1_G013992"/>
</dbReference>
<feature type="compositionally biased region" description="Basic and acidic residues" evidence="1">
    <location>
        <begin position="46"/>
        <end position="58"/>
    </location>
</feature>
<dbReference type="EMBL" id="GL376616">
    <property type="status" value="NOT_ANNOTATED_CDS"/>
    <property type="molecule type" value="Genomic_DNA"/>
</dbReference>
<accession>K3X9X2</accession>
<evidence type="ECO:0000313" key="3">
    <source>
        <dbReference type="Proteomes" id="UP000019132"/>
    </source>
</evidence>
<dbReference type="InParanoid" id="K3X9X2"/>
<protein>
    <submittedName>
        <fullName evidence="2">Uncharacterized protein</fullName>
    </submittedName>
</protein>
<dbReference type="AlphaFoldDB" id="K3X9X2"/>
<reference evidence="3" key="1">
    <citation type="journal article" date="2010" name="Genome Biol.">
        <title>Genome sequence of the necrotrophic plant pathogen Pythium ultimum reveals original pathogenicity mechanisms and effector repertoire.</title>
        <authorList>
            <person name="Levesque C.A."/>
            <person name="Brouwer H."/>
            <person name="Cano L."/>
            <person name="Hamilton J.P."/>
            <person name="Holt C."/>
            <person name="Huitema E."/>
            <person name="Raffaele S."/>
            <person name="Robideau G.P."/>
            <person name="Thines M."/>
            <person name="Win J."/>
            <person name="Zerillo M.M."/>
            <person name="Beakes G.W."/>
            <person name="Boore J.L."/>
            <person name="Busam D."/>
            <person name="Dumas B."/>
            <person name="Ferriera S."/>
            <person name="Fuerstenberg S.I."/>
            <person name="Gachon C.M."/>
            <person name="Gaulin E."/>
            <person name="Govers F."/>
            <person name="Grenville-Briggs L."/>
            <person name="Horner N."/>
            <person name="Hostetler J."/>
            <person name="Jiang R.H."/>
            <person name="Johnson J."/>
            <person name="Krajaejun T."/>
            <person name="Lin H."/>
            <person name="Meijer H.J."/>
            <person name="Moore B."/>
            <person name="Morris P."/>
            <person name="Phuntmart V."/>
            <person name="Puiu D."/>
            <person name="Shetty J."/>
            <person name="Stajich J.E."/>
            <person name="Tripathy S."/>
            <person name="Wawra S."/>
            <person name="van West P."/>
            <person name="Whitty B.R."/>
            <person name="Coutinho P.M."/>
            <person name="Henrissat B."/>
            <person name="Martin F."/>
            <person name="Thomas P.D."/>
            <person name="Tyler B.M."/>
            <person name="De Vries R.P."/>
            <person name="Kamoun S."/>
            <person name="Yandell M."/>
            <person name="Tisserat N."/>
            <person name="Buell C.R."/>
        </authorList>
    </citation>
    <scope>NUCLEOTIDE SEQUENCE</scope>
    <source>
        <strain evidence="3">DAOM:BR144</strain>
    </source>
</reference>
<keyword evidence="3" id="KW-1185">Reference proteome</keyword>
<reference evidence="3" key="2">
    <citation type="submission" date="2010-04" db="EMBL/GenBank/DDBJ databases">
        <authorList>
            <person name="Buell R."/>
            <person name="Hamilton J."/>
            <person name="Hostetler J."/>
        </authorList>
    </citation>
    <scope>NUCLEOTIDE SEQUENCE [LARGE SCALE GENOMIC DNA]</scope>
    <source>
        <strain evidence="3">DAOM:BR144</strain>
    </source>
</reference>
<sequence>MAFFLKLVGRTRTSWPGESQTPGAIIRVCVWCKTIKRRLKPGGSTKSDKESTQEENKTQKKIKCT</sequence>
<reference evidence="2" key="3">
    <citation type="submission" date="2015-02" db="UniProtKB">
        <authorList>
            <consortium name="EnsemblProtists"/>
        </authorList>
    </citation>
    <scope>IDENTIFICATION</scope>
    <source>
        <strain evidence="2">DAOM BR144</strain>
    </source>
</reference>
<dbReference type="Proteomes" id="UP000019132">
    <property type="component" value="Unassembled WGS sequence"/>
</dbReference>
<proteinExistence type="predicted"/>
<organism evidence="2 3">
    <name type="scientific">Globisporangium ultimum (strain ATCC 200006 / CBS 805.95 / DAOM BR144)</name>
    <name type="common">Pythium ultimum</name>
    <dbReference type="NCBI Taxonomy" id="431595"/>
    <lineage>
        <taxon>Eukaryota</taxon>
        <taxon>Sar</taxon>
        <taxon>Stramenopiles</taxon>
        <taxon>Oomycota</taxon>
        <taxon>Peronosporomycetes</taxon>
        <taxon>Pythiales</taxon>
        <taxon>Pythiaceae</taxon>
        <taxon>Globisporangium</taxon>
    </lineage>
</organism>
<dbReference type="VEuPathDB" id="FungiDB:PYU1_G013992"/>
<dbReference type="HOGENOM" id="CLU_2856871_0_0_1"/>
<feature type="region of interest" description="Disordered" evidence="1">
    <location>
        <begin position="39"/>
        <end position="65"/>
    </location>
</feature>
<name>K3X9X2_GLOUD</name>